<dbReference type="Gene3D" id="1.10.3210.10">
    <property type="entry name" value="Hypothetical protein af1432"/>
    <property type="match status" value="1"/>
</dbReference>
<feature type="domain" description="Response regulatory" evidence="1">
    <location>
        <begin position="7"/>
        <end position="123"/>
    </location>
</feature>
<dbReference type="PROSITE" id="PS50110">
    <property type="entry name" value="RESPONSE_REGULATORY"/>
    <property type="match status" value="1"/>
</dbReference>
<evidence type="ECO:0000313" key="4">
    <source>
        <dbReference type="EMBL" id="VAX10211.1"/>
    </source>
</evidence>
<dbReference type="InterPro" id="IPR006675">
    <property type="entry name" value="HDIG_dom"/>
</dbReference>
<dbReference type="SUPFAM" id="SSF52172">
    <property type="entry name" value="CheY-like"/>
    <property type="match status" value="1"/>
</dbReference>
<dbReference type="InterPro" id="IPR003607">
    <property type="entry name" value="HD/PDEase_dom"/>
</dbReference>
<organism evidence="4">
    <name type="scientific">hydrothermal vent metagenome</name>
    <dbReference type="NCBI Taxonomy" id="652676"/>
    <lineage>
        <taxon>unclassified sequences</taxon>
        <taxon>metagenomes</taxon>
        <taxon>ecological metagenomes</taxon>
    </lineage>
</organism>
<dbReference type="Pfam" id="PF13487">
    <property type="entry name" value="HD_5"/>
    <property type="match status" value="1"/>
</dbReference>
<sequence length="322" mass="35285">MSGSTPIVLIIDDNVTNVELLEAYLFASGCKVITAIDGQTGLTMAFEHNPNLILLDIMMPGLDGYEVCKLLKNSEKTRLTPIIMITALTDIEDKIKGLDAGADDFLSKPFNKHELMARVRSLLRIKSLHDDLDSSEDIILTLVLALEAKDPYTKGHSERVATLAASLAKVLGCTEREQDRIHKAGIMHDIGKIGVSGKILSKNDALAQEEYAEVISHPSVGATICQPLKSLADIIPMIKHHHERFDGKGKPDGLVGQEIPLGARIISIADTYDAMTSTRPYRMAMNQEVALGIFQRELHHGQWDGELAAHFIKMCVPGMAQN</sequence>
<reference evidence="4" key="1">
    <citation type="submission" date="2018-06" db="EMBL/GenBank/DDBJ databases">
        <authorList>
            <person name="Zhirakovskaya E."/>
        </authorList>
    </citation>
    <scope>NUCLEOTIDE SEQUENCE</scope>
</reference>
<dbReference type="SMART" id="SM00448">
    <property type="entry name" value="REC"/>
    <property type="match status" value="1"/>
</dbReference>
<dbReference type="EMBL" id="UOFX01000068">
    <property type="protein sequence ID" value="VAX10211.1"/>
    <property type="molecule type" value="Genomic_DNA"/>
</dbReference>
<dbReference type="InterPro" id="IPR052020">
    <property type="entry name" value="Cyclic_di-GMP/3'3'-cGAMP_PDE"/>
</dbReference>
<dbReference type="Pfam" id="PF00072">
    <property type="entry name" value="Response_reg"/>
    <property type="match status" value="1"/>
</dbReference>
<protein>
    <recommendedName>
        <fullName evidence="5">Response regulator</fullName>
    </recommendedName>
</protein>
<dbReference type="SMART" id="SM00471">
    <property type="entry name" value="HDc"/>
    <property type="match status" value="1"/>
</dbReference>
<dbReference type="InterPro" id="IPR037522">
    <property type="entry name" value="HD_GYP_dom"/>
</dbReference>
<dbReference type="PANTHER" id="PTHR45228">
    <property type="entry name" value="CYCLIC DI-GMP PHOSPHODIESTERASE TM_0186-RELATED"/>
    <property type="match status" value="1"/>
</dbReference>
<dbReference type="Gene3D" id="3.40.50.2300">
    <property type="match status" value="1"/>
</dbReference>
<dbReference type="CDD" id="cd17538">
    <property type="entry name" value="REC_D1_PleD-like"/>
    <property type="match status" value="1"/>
</dbReference>
<dbReference type="GO" id="GO:0000160">
    <property type="term" value="P:phosphorelay signal transduction system"/>
    <property type="evidence" value="ECO:0007669"/>
    <property type="project" value="InterPro"/>
</dbReference>
<evidence type="ECO:0000259" key="3">
    <source>
        <dbReference type="PROSITE" id="PS51832"/>
    </source>
</evidence>
<feature type="domain" description="HD" evidence="2">
    <location>
        <begin position="153"/>
        <end position="275"/>
    </location>
</feature>
<dbReference type="AlphaFoldDB" id="A0A3B1B7J2"/>
<dbReference type="InterPro" id="IPR001789">
    <property type="entry name" value="Sig_transdc_resp-reg_receiver"/>
</dbReference>
<proteinExistence type="predicted"/>
<feature type="domain" description="HD-GYP" evidence="3">
    <location>
        <begin position="131"/>
        <end position="322"/>
    </location>
</feature>
<dbReference type="PROSITE" id="PS51832">
    <property type="entry name" value="HD_GYP"/>
    <property type="match status" value="1"/>
</dbReference>
<dbReference type="SUPFAM" id="SSF109604">
    <property type="entry name" value="HD-domain/PDEase-like"/>
    <property type="match status" value="1"/>
</dbReference>
<name>A0A3B1B7J2_9ZZZZ</name>
<evidence type="ECO:0000259" key="1">
    <source>
        <dbReference type="PROSITE" id="PS50110"/>
    </source>
</evidence>
<dbReference type="InterPro" id="IPR011006">
    <property type="entry name" value="CheY-like_superfamily"/>
</dbReference>
<accession>A0A3B1B7J2</accession>
<dbReference type="PROSITE" id="PS51831">
    <property type="entry name" value="HD"/>
    <property type="match status" value="1"/>
</dbReference>
<dbReference type="InterPro" id="IPR006674">
    <property type="entry name" value="HD_domain"/>
</dbReference>
<evidence type="ECO:0000259" key="2">
    <source>
        <dbReference type="PROSITE" id="PS51831"/>
    </source>
</evidence>
<gene>
    <name evidence="4" type="ORF">MNBD_GAMMA26-572</name>
</gene>
<dbReference type="NCBIfam" id="TIGR00277">
    <property type="entry name" value="HDIG"/>
    <property type="match status" value="1"/>
</dbReference>
<evidence type="ECO:0008006" key="5">
    <source>
        <dbReference type="Google" id="ProtNLM"/>
    </source>
</evidence>
<dbReference type="CDD" id="cd00077">
    <property type="entry name" value="HDc"/>
    <property type="match status" value="1"/>
</dbReference>